<protein>
    <submittedName>
        <fullName evidence="2">Paired amphipathic helix protein sin3</fullName>
    </submittedName>
</protein>
<dbReference type="InterPro" id="IPR039774">
    <property type="entry name" value="Sin3-like"/>
</dbReference>
<dbReference type="GO" id="GO:0000118">
    <property type="term" value="C:histone deacetylase complex"/>
    <property type="evidence" value="ECO:0007669"/>
    <property type="project" value="TreeGrafter"/>
</dbReference>
<accession>W7THT4</accession>
<sequence length="85" mass="9811">MFTVLELLRKNPAGAIPVILRRLKQKDLEWRKARQDLNKGWKDVLEKNYHKKRSCHVNLCRSAFPPSLSLPASLFPLTPMASGHF</sequence>
<keyword evidence="1" id="KW-0678">Repressor</keyword>
<dbReference type="Proteomes" id="UP000019335">
    <property type="component" value="Chromosome 10"/>
</dbReference>
<comment type="caution">
    <text evidence="2">The sequence shown here is derived from an EMBL/GenBank/DDBJ whole genome shotgun (WGS) entry which is preliminary data.</text>
</comment>
<dbReference type="GO" id="GO:0003714">
    <property type="term" value="F:transcription corepressor activity"/>
    <property type="evidence" value="ECO:0007669"/>
    <property type="project" value="InterPro"/>
</dbReference>
<dbReference type="PANTHER" id="PTHR12346:SF0">
    <property type="entry name" value="SIN3A, ISOFORM G"/>
    <property type="match status" value="1"/>
</dbReference>
<evidence type="ECO:0000313" key="3">
    <source>
        <dbReference type="Proteomes" id="UP000019335"/>
    </source>
</evidence>
<dbReference type="GO" id="GO:0000785">
    <property type="term" value="C:chromatin"/>
    <property type="evidence" value="ECO:0007669"/>
    <property type="project" value="TreeGrafter"/>
</dbReference>
<dbReference type="AlphaFoldDB" id="W7THT4"/>
<name>W7THT4_9STRA</name>
<evidence type="ECO:0000313" key="2">
    <source>
        <dbReference type="EMBL" id="EWM25657.1"/>
    </source>
</evidence>
<gene>
    <name evidence="2" type="ORF">Naga_102439g1</name>
</gene>
<dbReference type="GO" id="GO:0000122">
    <property type="term" value="P:negative regulation of transcription by RNA polymerase II"/>
    <property type="evidence" value="ECO:0007669"/>
    <property type="project" value="TreeGrafter"/>
</dbReference>
<organism evidence="2 3">
    <name type="scientific">Nannochloropsis gaditana</name>
    <dbReference type="NCBI Taxonomy" id="72520"/>
    <lineage>
        <taxon>Eukaryota</taxon>
        <taxon>Sar</taxon>
        <taxon>Stramenopiles</taxon>
        <taxon>Ochrophyta</taxon>
        <taxon>Eustigmatophyceae</taxon>
        <taxon>Eustigmatales</taxon>
        <taxon>Monodopsidaceae</taxon>
        <taxon>Nannochloropsis</taxon>
    </lineage>
</organism>
<proteinExistence type="predicted"/>
<dbReference type="PANTHER" id="PTHR12346">
    <property type="entry name" value="SIN3B-RELATED"/>
    <property type="match status" value="1"/>
</dbReference>
<dbReference type="OrthoDB" id="10265969at2759"/>
<dbReference type="EMBL" id="AZIL01000866">
    <property type="protein sequence ID" value="EWM25657.1"/>
    <property type="molecule type" value="Genomic_DNA"/>
</dbReference>
<reference evidence="2 3" key="1">
    <citation type="journal article" date="2014" name="Mol. Plant">
        <title>Chromosome Scale Genome Assembly and Transcriptome Profiling of Nannochloropsis gaditana in Nitrogen Depletion.</title>
        <authorList>
            <person name="Corteggiani Carpinelli E."/>
            <person name="Telatin A."/>
            <person name="Vitulo N."/>
            <person name="Forcato C."/>
            <person name="D'Angelo M."/>
            <person name="Schiavon R."/>
            <person name="Vezzi A."/>
            <person name="Giacometti G.M."/>
            <person name="Morosinotto T."/>
            <person name="Valle G."/>
        </authorList>
    </citation>
    <scope>NUCLEOTIDE SEQUENCE [LARGE SCALE GENOMIC DNA]</scope>
    <source>
        <strain evidence="2 3">B-31</strain>
    </source>
</reference>
<keyword evidence="3" id="KW-1185">Reference proteome</keyword>
<evidence type="ECO:0000256" key="1">
    <source>
        <dbReference type="ARBA" id="ARBA00022491"/>
    </source>
</evidence>